<sequence length="42" mass="4743">MLQVPNAFSRRFELSHGGLSPFDRHLVLLFLSQQDSANKKAS</sequence>
<protein>
    <submittedName>
        <fullName evidence="1">Uncharacterized protein</fullName>
    </submittedName>
</protein>
<evidence type="ECO:0000313" key="1">
    <source>
        <dbReference type="EMBL" id="MBW86254.1"/>
    </source>
</evidence>
<name>A0A2P2IYF4_RHIMU</name>
<reference evidence="1" key="1">
    <citation type="submission" date="2018-02" db="EMBL/GenBank/DDBJ databases">
        <title>Rhizophora mucronata_Transcriptome.</title>
        <authorList>
            <person name="Meera S.P."/>
            <person name="Sreeshan A."/>
            <person name="Augustine A."/>
        </authorList>
    </citation>
    <scope>NUCLEOTIDE SEQUENCE</scope>
    <source>
        <tissue evidence="1">Leaf</tissue>
    </source>
</reference>
<organism evidence="1">
    <name type="scientific">Rhizophora mucronata</name>
    <name type="common">Asiatic mangrove</name>
    <dbReference type="NCBI Taxonomy" id="61149"/>
    <lineage>
        <taxon>Eukaryota</taxon>
        <taxon>Viridiplantae</taxon>
        <taxon>Streptophyta</taxon>
        <taxon>Embryophyta</taxon>
        <taxon>Tracheophyta</taxon>
        <taxon>Spermatophyta</taxon>
        <taxon>Magnoliopsida</taxon>
        <taxon>eudicotyledons</taxon>
        <taxon>Gunneridae</taxon>
        <taxon>Pentapetalae</taxon>
        <taxon>rosids</taxon>
        <taxon>fabids</taxon>
        <taxon>Malpighiales</taxon>
        <taxon>Rhizophoraceae</taxon>
        <taxon>Rhizophora</taxon>
    </lineage>
</organism>
<dbReference type="AlphaFoldDB" id="A0A2P2IYF4"/>
<accession>A0A2P2IYF4</accession>
<proteinExistence type="predicted"/>
<dbReference type="EMBL" id="GGEC01005771">
    <property type="protein sequence ID" value="MBW86254.1"/>
    <property type="molecule type" value="Transcribed_RNA"/>
</dbReference>